<comment type="subcellular location">
    <subcellularLocation>
        <location evidence="1 8">Cytoplasm</location>
    </subcellularLocation>
</comment>
<evidence type="ECO:0000313" key="11">
    <source>
        <dbReference type="Proteomes" id="UP000017081"/>
    </source>
</evidence>
<comment type="pathway">
    <text evidence="2">Bacterial outer membrane biogenesis; lipopolysaccharide biosynthesis.</text>
</comment>
<keyword evidence="5 8" id="KW-0963">Cytoplasm</keyword>
<sequence length="280" mass="31117">MKIVQEVKKVKIANKFEIGGDNRFTLIAGPCVIESEELVMEVAEKVKDICDRLGINYVFKASFDKANRSSIHSYRGPGIEKGLEILKKVKERFNIPVVTDVHEAWQCKEVAKVVDIIQIPAFLCRQTDLLIAAAETGLPVNIKKGQFLAPWDMKNVVVKMEEMNNPNIMLCERGSTFGYNNMVVDMRGFGEMRKFGYPVVFDVTHAVQKPGGLGTATSGDREFVFPLMRAGLAIGIDAIFAEVHPDPTNAKSDGPNMLFLSDLEEILKVAVKIDDLVKGR</sequence>
<dbReference type="eggNOG" id="COG2877">
    <property type="taxonomic scope" value="Bacteria"/>
</dbReference>
<dbReference type="Gene3D" id="3.20.20.70">
    <property type="entry name" value="Aldolase class I"/>
    <property type="match status" value="1"/>
</dbReference>
<protein>
    <recommendedName>
        <fullName evidence="8">2-dehydro-3-deoxyphosphooctonate aldolase</fullName>
        <ecNumber evidence="8">2.5.1.55</ecNumber>
    </recommendedName>
    <alternativeName>
        <fullName evidence="8">3-deoxy-D-manno-octulosonic acid 8-phosphate synthase</fullName>
    </alternativeName>
    <alternativeName>
        <fullName evidence="8">KDO-8-phosphate synthase</fullName>
        <shortName evidence="8">KDO 8-P synthase</shortName>
        <shortName evidence="8">KDOPS</shortName>
    </alternativeName>
    <alternativeName>
        <fullName evidence="8">Phospho-2-dehydro-3-deoxyoctonate aldolase</fullName>
    </alternativeName>
</protein>
<comment type="similarity">
    <text evidence="4 8">Belongs to the KdsA family.</text>
</comment>
<keyword evidence="8" id="KW-0448">Lipopolysaccharide biosynthesis</keyword>
<dbReference type="PATRIC" id="fig|1319815.3.peg.1615"/>
<evidence type="ECO:0000256" key="4">
    <source>
        <dbReference type="ARBA" id="ARBA00010499"/>
    </source>
</evidence>
<dbReference type="AlphaFoldDB" id="U7VA65"/>
<dbReference type="EMBL" id="AXZF01000066">
    <property type="protein sequence ID" value="ERT68430.1"/>
    <property type="molecule type" value="Genomic_DNA"/>
</dbReference>
<dbReference type="SUPFAM" id="SSF51569">
    <property type="entry name" value="Aldolase"/>
    <property type="match status" value="1"/>
</dbReference>
<feature type="domain" description="DAHP synthetase I/KDSA" evidence="9">
    <location>
        <begin position="11"/>
        <end position="277"/>
    </location>
</feature>
<evidence type="ECO:0000256" key="8">
    <source>
        <dbReference type="HAMAP-Rule" id="MF_00056"/>
    </source>
</evidence>
<dbReference type="InterPro" id="IPR013785">
    <property type="entry name" value="Aldolase_TIM"/>
</dbReference>
<organism evidence="10 11">
    <name type="scientific">Cetobacterium somerae ATCC BAA-474</name>
    <dbReference type="NCBI Taxonomy" id="1319815"/>
    <lineage>
        <taxon>Bacteria</taxon>
        <taxon>Fusobacteriati</taxon>
        <taxon>Fusobacteriota</taxon>
        <taxon>Fusobacteriia</taxon>
        <taxon>Fusobacteriales</taxon>
        <taxon>Fusobacteriaceae</taxon>
        <taxon>Cetobacterium</taxon>
    </lineage>
</organism>
<evidence type="ECO:0000256" key="5">
    <source>
        <dbReference type="ARBA" id="ARBA00022490"/>
    </source>
</evidence>
<evidence type="ECO:0000256" key="2">
    <source>
        <dbReference type="ARBA" id="ARBA00004756"/>
    </source>
</evidence>
<dbReference type="GO" id="GO:0008676">
    <property type="term" value="F:3-deoxy-8-phosphooctulonate synthase activity"/>
    <property type="evidence" value="ECO:0007669"/>
    <property type="project" value="UniProtKB-UniRule"/>
</dbReference>
<comment type="catalytic activity">
    <reaction evidence="7 8">
        <text>D-arabinose 5-phosphate + phosphoenolpyruvate + H2O = 3-deoxy-alpha-D-manno-2-octulosonate-8-phosphate + phosphate</text>
        <dbReference type="Rhea" id="RHEA:14053"/>
        <dbReference type="ChEBI" id="CHEBI:15377"/>
        <dbReference type="ChEBI" id="CHEBI:43474"/>
        <dbReference type="ChEBI" id="CHEBI:57693"/>
        <dbReference type="ChEBI" id="CHEBI:58702"/>
        <dbReference type="ChEBI" id="CHEBI:85985"/>
        <dbReference type="EC" id="2.5.1.55"/>
    </reaction>
</comment>
<name>U7VA65_9FUSO</name>
<evidence type="ECO:0000256" key="3">
    <source>
        <dbReference type="ARBA" id="ARBA00004845"/>
    </source>
</evidence>
<evidence type="ECO:0000313" key="10">
    <source>
        <dbReference type="EMBL" id="ERT68430.1"/>
    </source>
</evidence>
<dbReference type="InterPro" id="IPR006269">
    <property type="entry name" value="KDO8P_synthase"/>
</dbReference>
<keyword evidence="11" id="KW-1185">Reference proteome</keyword>
<reference evidence="10 11" key="1">
    <citation type="submission" date="2013-08" db="EMBL/GenBank/DDBJ databases">
        <authorList>
            <person name="Weinstock G."/>
            <person name="Sodergren E."/>
            <person name="Wylie T."/>
            <person name="Fulton L."/>
            <person name="Fulton R."/>
            <person name="Fronick C."/>
            <person name="O'Laughlin M."/>
            <person name="Godfrey J."/>
            <person name="Miner T."/>
            <person name="Herter B."/>
            <person name="Appelbaum E."/>
            <person name="Cordes M."/>
            <person name="Lek S."/>
            <person name="Wollam A."/>
            <person name="Pepin K.H."/>
            <person name="Palsikar V.B."/>
            <person name="Mitreva M."/>
            <person name="Wilson R.K."/>
        </authorList>
    </citation>
    <scope>NUCLEOTIDE SEQUENCE [LARGE SCALE GENOMIC DNA]</scope>
    <source>
        <strain evidence="10 11">ATCC BAA-474</strain>
    </source>
</reference>
<evidence type="ECO:0000256" key="1">
    <source>
        <dbReference type="ARBA" id="ARBA00004496"/>
    </source>
</evidence>
<dbReference type="HOGENOM" id="CLU_036666_0_0_0"/>
<dbReference type="NCBIfam" id="TIGR01362">
    <property type="entry name" value="KDO8P_synth"/>
    <property type="match status" value="1"/>
</dbReference>
<comment type="caution">
    <text evidence="10">The sequence shown here is derived from an EMBL/GenBank/DDBJ whole genome shotgun (WGS) entry which is preliminary data.</text>
</comment>
<dbReference type="PANTHER" id="PTHR21057">
    <property type="entry name" value="PHOSPHO-2-DEHYDRO-3-DEOXYHEPTONATE ALDOLASE"/>
    <property type="match status" value="1"/>
</dbReference>
<dbReference type="Proteomes" id="UP000017081">
    <property type="component" value="Unassembled WGS sequence"/>
</dbReference>
<dbReference type="STRING" id="1319815.HMPREF0202_01675"/>
<dbReference type="EC" id="2.5.1.55" evidence="8"/>
<dbReference type="GO" id="GO:0019294">
    <property type="term" value="P:keto-3-deoxy-D-manno-octulosonic acid biosynthetic process"/>
    <property type="evidence" value="ECO:0007669"/>
    <property type="project" value="UniProtKB-UniRule"/>
</dbReference>
<dbReference type="Pfam" id="PF00793">
    <property type="entry name" value="DAHP_synth_1"/>
    <property type="match status" value="1"/>
</dbReference>
<dbReference type="UniPathway" id="UPA00030"/>
<gene>
    <name evidence="8" type="primary">kdsA</name>
    <name evidence="10" type="ORF">HMPREF0202_01675</name>
</gene>
<dbReference type="HAMAP" id="MF_00056">
    <property type="entry name" value="KDO8P_synth"/>
    <property type="match status" value="1"/>
</dbReference>
<evidence type="ECO:0000259" key="9">
    <source>
        <dbReference type="Pfam" id="PF00793"/>
    </source>
</evidence>
<proteinExistence type="inferred from homology"/>
<evidence type="ECO:0000256" key="6">
    <source>
        <dbReference type="ARBA" id="ARBA00022679"/>
    </source>
</evidence>
<evidence type="ECO:0000256" key="7">
    <source>
        <dbReference type="ARBA" id="ARBA00049112"/>
    </source>
</evidence>
<accession>U7VA65</accession>
<dbReference type="NCBIfam" id="NF003543">
    <property type="entry name" value="PRK05198.1"/>
    <property type="match status" value="1"/>
</dbReference>
<dbReference type="UniPathway" id="UPA00357">
    <property type="reaction ID" value="UER00474"/>
</dbReference>
<keyword evidence="6 8" id="KW-0808">Transferase</keyword>
<dbReference type="InterPro" id="IPR006218">
    <property type="entry name" value="DAHP1/KDSA"/>
</dbReference>
<dbReference type="GO" id="GO:0005737">
    <property type="term" value="C:cytoplasm"/>
    <property type="evidence" value="ECO:0007669"/>
    <property type="project" value="UniProtKB-SubCell"/>
</dbReference>
<comment type="pathway">
    <text evidence="3 8">Carbohydrate biosynthesis; 3-deoxy-D-manno-octulosonate biosynthesis; 3-deoxy-D-manno-octulosonate from D-ribulose 5-phosphate: step 2/3.</text>
</comment>